<proteinExistence type="inferred from homology"/>
<feature type="transmembrane region" description="Helical" evidence="18">
    <location>
        <begin position="235"/>
        <end position="256"/>
    </location>
</feature>
<name>A0A516EZL8_9BIVA</name>
<dbReference type="Pfam" id="PF00361">
    <property type="entry name" value="Proton_antipo_M"/>
    <property type="match status" value="1"/>
</dbReference>
<dbReference type="EMBL" id="MK721549">
    <property type="protein sequence ID" value="QDO71945.1"/>
    <property type="molecule type" value="Genomic_DNA"/>
</dbReference>
<dbReference type="EC" id="7.1.1.2" evidence="3"/>
<feature type="domain" description="NADH:quinone oxidoreductase/Mrp antiporter transmembrane" evidence="19">
    <location>
        <begin position="39"/>
        <end position="277"/>
    </location>
</feature>
<keyword evidence="13" id="KW-0830">Ubiquinone</keyword>
<sequence length="327" mass="37253">MVKMSGMLRLFSSFSLFISPMMILSICLVFLGPTMSLTSDNLYGVWLGLELNLFAFIIMMNPEGFWIAEPCIKYFVVQVIGSSFVLISAMTLNFFYASYSLFLSLIGFFIKAGIFPFHSWVPSVVNSSDWLVSGMVLTWQKLVPFIFVGFMSNYYILFVALVAMGILGGVGGLNQHSVRSMSAYSSFVHSSWMLASFMSSLITFLFYFLFYCVSLYIFFYGCCKVGKSYAKNKTVSFLGCLGILMLSGIPPMSGFFPKVVVFLSVDSLVVLWCVISSFISLKYYLSYFYLMLISSYNKDSFYNFSWFHFFFIVFFNLISFVYLLTII</sequence>
<evidence type="ECO:0000256" key="6">
    <source>
        <dbReference type="ARBA" id="ARBA00022660"/>
    </source>
</evidence>
<dbReference type="InterPro" id="IPR001750">
    <property type="entry name" value="ND/Mrp_TM"/>
</dbReference>
<dbReference type="GO" id="GO:0008137">
    <property type="term" value="F:NADH dehydrogenase (ubiquinone) activity"/>
    <property type="evidence" value="ECO:0007669"/>
    <property type="project" value="UniProtKB-EC"/>
</dbReference>
<comment type="catalytic activity">
    <reaction evidence="17">
        <text>a ubiquinone + NADH + 5 H(+)(in) = a ubiquinol + NAD(+) + 4 H(+)(out)</text>
        <dbReference type="Rhea" id="RHEA:29091"/>
        <dbReference type="Rhea" id="RHEA-COMP:9565"/>
        <dbReference type="Rhea" id="RHEA-COMP:9566"/>
        <dbReference type="ChEBI" id="CHEBI:15378"/>
        <dbReference type="ChEBI" id="CHEBI:16389"/>
        <dbReference type="ChEBI" id="CHEBI:17976"/>
        <dbReference type="ChEBI" id="CHEBI:57540"/>
        <dbReference type="ChEBI" id="CHEBI:57945"/>
        <dbReference type="EC" id="7.1.1.2"/>
    </reaction>
</comment>
<reference evidence="20" key="1">
    <citation type="journal article" date="2019" name="Mol. Phylogenet. Evol.">
        <title>A mitochondrial genome phylogeny of Mytilidae (Bivalvia: Mytilida).</title>
        <authorList>
            <person name="Lee Y."/>
            <person name="Kwak H."/>
            <person name="Shin J."/>
            <person name="Kim S.C."/>
            <person name="Kim T."/>
            <person name="Park J.K."/>
        </authorList>
    </citation>
    <scope>NUCLEOTIDE SEQUENCE</scope>
</reference>
<keyword evidence="10" id="KW-0249">Electron transport</keyword>
<feature type="transmembrane region" description="Helical" evidence="18">
    <location>
        <begin position="101"/>
        <end position="121"/>
    </location>
</feature>
<comment type="subcellular location">
    <subcellularLocation>
        <location evidence="1">Mitochondrion inner membrane</location>
        <topology evidence="1">Multi-pass membrane protein</topology>
    </subcellularLocation>
</comment>
<accession>A0A516EZL8</accession>
<dbReference type="PANTHER" id="PTHR46552">
    <property type="entry name" value="NADH-UBIQUINONE OXIDOREDUCTASE CHAIN 2"/>
    <property type="match status" value="1"/>
</dbReference>
<evidence type="ECO:0000256" key="3">
    <source>
        <dbReference type="ARBA" id="ARBA00012944"/>
    </source>
</evidence>
<keyword evidence="14 20" id="KW-0496">Mitochondrion</keyword>
<keyword evidence="15 18" id="KW-0472">Membrane</keyword>
<keyword evidence="6" id="KW-0679">Respiratory chain</keyword>
<keyword evidence="9" id="KW-1278">Translocase</keyword>
<dbReference type="GO" id="GO:0006120">
    <property type="term" value="P:mitochondrial electron transport, NADH to ubiquinone"/>
    <property type="evidence" value="ECO:0007669"/>
    <property type="project" value="TreeGrafter"/>
</dbReference>
<keyword evidence="7 18" id="KW-0812">Transmembrane</keyword>
<feature type="transmembrane region" description="Helical" evidence="18">
    <location>
        <begin position="142"/>
        <end position="170"/>
    </location>
</feature>
<evidence type="ECO:0000259" key="19">
    <source>
        <dbReference type="Pfam" id="PF00361"/>
    </source>
</evidence>
<evidence type="ECO:0000256" key="16">
    <source>
        <dbReference type="ARBA" id="ARBA00031028"/>
    </source>
</evidence>
<evidence type="ECO:0000256" key="15">
    <source>
        <dbReference type="ARBA" id="ARBA00023136"/>
    </source>
</evidence>
<evidence type="ECO:0000256" key="8">
    <source>
        <dbReference type="ARBA" id="ARBA00022792"/>
    </source>
</evidence>
<dbReference type="InterPro" id="IPR050175">
    <property type="entry name" value="Complex_I_Subunit_2"/>
</dbReference>
<protein>
    <recommendedName>
        <fullName evidence="4">NADH-ubiquinone oxidoreductase chain 2</fullName>
        <ecNumber evidence="3">7.1.1.2</ecNumber>
    </recommendedName>
    <alternativeName>
        <fullName evidence="16">NADH dehydrogenase subunit 2</fullName>
    </alternativeName>
</protein>
<evidence type="ECO:0000256" key="4">
    <source>
        <dbReference type="ARBA" id="ARBA00021008"/>
    </source>
</evidence>
<feature type="transmembrane region" description="Helical" evidence="18">
    <location>
        <begin position="268"/>
        <end position="292"/>
    </location>
</feature>
<evidence type="ECO:0000313" key="20">
    <source>
        <dbReference type="EMBL" id="QDO71945.1"/>
    </source>
</evidence>
<evidence type="ECO:0000256" key="12">
    <source>
        <dbReference type="ARBA" id="ARBA00023027"/>
    </source>
</evidence>
<feature type="transmembrane region" description="Helical" evidence="18">
    <location>
        <begin position="43"/>
        <end position="62"/>
    </location>
</feature>
<dbReference type="GO" id="GO:0005743">
    <property type="term" value="C:mitochondrial inner membrane"/>
    <property type="evidence" value="ECO:0007669"/>
    <property type="project" value="UniProtKB-SubCell"/>
</dbReference>
<evidence type="ECO:0000256" key="10">
    <source>
        <dbReference type="ARBA" id="ARBA00022982"/>
    </source>
</evidence>
<evidence type="ECO:0000256" key="18">
    <source>
        <dbReference type="SAM" id="Phobius"/>
    </source>
</evidence>
<keyword evidence="8" id="KW-0999">Mitochondrion inner membrane</keyword>
<dbReference type="PANTHER" id="PTHR46552:SF1">
    <property type="entry name" value="NADH-UBIQUINONE OXIDOREDUCTASE CHAIN 2"/>
    <property type="match status" value="1"/>
</dbReference>
<dbReference type="AlphaFoldDB" id="A0A516EZL8"/>
<feature type="transmembrane region" description="Helical" evidence="18">
    <location>
        <begin position="7"/>
        <end position="31"/>
    </location>
</feature>
<evidence type="ECO:0000256" key="7">
    <source>
        <dbReference type="ARBA" id="ARBA00022692"/>
    </source>
</evidence>
<evidence type="ECO:0000256" key="9">
    <source>
        <dbReference type="ARBA" id="ARBA00022967"/>
    </source>
</evidence>
<evidence type="ECO:0000256" key="13">
    <source>
        <dbReference type="ARBA" id="ARBA00023075"/>
    </source>
</evidence>
<geneLocation type="mitochondrion" evidence="20"/>
<evidence type="ECO:0000256" key="2">
    <source>
        <dbReference type="ARBA" id="ARBA00007012"/>
    </source>
</evidence>
<feature type="transmembrane region" description="Helical" evidence="18">
    <location>
        <begin position="74"/>
        <end position="95"/>
    </location>
</feature>
<evidence type="ECO:0000256" key="5">
    <source>
        <dbReference type="ARBA" id="ARBA00022448"/>
    </source>
</evidence>
<comment type="similarity">
    <text evidence="2">Belongs to the complex I subunit 2 family.</text>
</comment>
<evidence type="ECO:0000256" key="11">
    <source>
        <dbReference type="ARBA" id="ARBA00022989"/>
    </source>
</evidence>
<feature type="transmembrane region" description="Helical" evidence="18">
    <location>
        <begin position="304"/>
        <end position="324"/>
    </location>
</feature>
<feature type="transmembrane region" description="Helical" evidence="18">
    <location>
        <begin position="190"/>
        <end position="223"/>
    </location>
</feature>
<gene>
    <name evidence="20" type="primary">nad2</name>
</gene>
<organism evidence="20">
    <name type="scientific">Septifer bilocularis</name>
    <dbReference type="NCBI Taxonomy" id="102393"/>
    <lineage>
        <taxon>Eukaryota</taxon>
        <taxon>Metazoa</taxon>
        <taxon>Spiralia</taxon>
        <taxon>Lophotrochozoa</taxon>
        <taxon>Mollusca</taxon>
        <taxon>Bivalvia</taxon>
        <taxon>Autobranchia</taxon>
        <taxon>Pteriomorphia</taxon>
        <taxon>Mytilida</taxon>
        <taxon>Mytiloidea</taxon>
        <taxon>Mytilidae</taxon>
        <taxon>Mytilinae</taxon>
        <taxon>Septifer</taxon>
    </lineage>
</organism>
<evidence type="ECO:0000256" key="17">
    <source>
        <dbReference type="ARBA" id="ARBA00049551"/>
    </source>
</evidence>
<evidence type="ECO:0000256" key="14">
    <source>
        <dbReference type="ARBA" id="ARBA00023128"/>
    </source>
</evidence>
<evidence type="ECO:0000256" key="1">
    <source>
        <dbReference type="ARBA" id="ARBA00004448"/>
    </source>
</evidence>
<keyword evidence="5" id="KW-0813">Transport</keyword>
<keyword evidence="12" id="KW-0520">NAD</keyword>
<keyword evidence="11 18" id="KW-1133">Transmembrane helix</keyword>